<sequence>MSVSWTCFERHRSQAQHGYCPELNFHPTNVQLQLFSGQALLHFETCAQEFLLLRLCPRLFLCCVVHFIQQVFPV</sequence>
<proteinExistence type="predicted"/>
<gene>
    <name evidence="1" type="primary">Vigan.01G023000</name>
    <name evidence="1" type="ORF">VIGAN_01023000</name>
</gene>
<evidence type="ECO:0000313" key="1">
    <source>
        <dbReference type="EMBL" id="BAT72793.1"/>
    </source>
</evidence>
<organism evidence="1 2">
    <name type="scientific">Vigna angularis var. angularis</name>
    <dbReference type="NCBI Taxonomy" id="157739"/>
    <lineage>
        <taxon>Eukaryota</taxon>
        <taxon>Viridiplantae</taxon>
        <taxon>Streptophyta</taxon>
        <taxon>Embryophyta</taxon>
        <taxon>Tracheophyta</taxon>
        <taxon>Spermatophyta</taxon>
        <taxon>Magnoliopsida</taxon>
        <taxon>eudicotyledons</taxon>
        <taxon>Gunneridae</taxon>
        <taxon>Pentapetalae</taxon>
        <taxon>rosids</taxon>
        <taxon>fabids</taxon>
        <taxon>Fabales</taxon>
        <taxon>Fabaceae</taxon>
        <taxon>Papilionoideae</taxon>
        <taxon>50 kb inversion clade</taxon>
        <taxon>NPAAA clade</taxon>
        <taxon>indigoferoid/millettioid clade</taxon>
        <taxon>Phaseoleae</taxon>
        <taxon>Vigna</taxon>
    </lineage>
</organism>
<evidence type="ECO:0000313" key="2">
    <source>
        <dbReference type="Proteomes" id="UP000291084"/>
    </source>
</evidence>
<protein>
    <submittedName>
        <fullName evidence="1">Uncharacterized protein</fullName>
    </submittedName>
</protein>
<reference evidence="1 2" key="1">
    <citation type="journal article" date="2015" name="Sci. Rep.">
        <title>The power of single molecule real-time sequencing technology in the de novo assembly of a eukaryotic genome.</title>
        <authorList>
            <person name="Sakai H."/>
            <person name="Naito K."/>
            <person name="Ogiso-Tanaka E."/>
            <person name="Takahashi Y."/>
            <person name="Iseki K."/>
            <person name="Muto C."/>
            <person name="Satou K."/>
            <person name="Teruya K."/>
            <person name="Shiroma A."/>
            <person name="Shimoji M."/>
            <person name="Hirano T."/>
            <person name="Itoh T."/>
            <person name="Kaga A."/>
            <person name="Tomooka N."/>
        </authorList>
    </citation>
    <scope>NUCLEOTIDE SEQUENCE [LARGE SCALE GENOMIC DNA]</scope>
    <source>
        <strain evidence="2">cv. Shumari</strain>
    </source>
</reference>
<dbReference type="Proteomes" id="UP000291084">
    <property type="component" value="Chromosome 1"/>
</dbReference>
<keyword evidence="2" id="KW-1185">Reference proteome</keyword>
<dbReference type="EMBL" id="AP015034">
    <property type="protein sequence ID" value="BAT72793.1"/>
    <property type="molecule type" value="Genomic_DNA"/>
</dbReference>
<name>A0A0S3QWZ1_PHAAN</name>
<dbReference type="AlphaFoldDB" id="A0A0S3QWZ1"/>
<accession>A0A0S3QWZ1</accession>